<reference evidence="1" key="1">
    <citation type="submission" date="2021-01" db="EMBL/GenBank/DDBJ databases">
        <title>A chromosome-scale assembly of European eel, Anguilla anguilla.</title>
        <authorList>
            <person name="Henkel C."/>
            <person name="Jong-Raadsen S.A."/>
            <person name="Dufour S."/>
            <person name="Weltzien F.-A."/>
            <person name="Palstra A.P."/>
            <person name="Pelster B."/>
            <person name="Spaink H.P."/>
            <person name="Van Den Thillart G.E."/>
            <person name="Jansen H."/>
            <person name="Zahm M."/>
            <person name="Klopp C."/>
            <person name="Cedric C."/>
            <person name="Louis A."/>
            <person name="Berthelot C."/>
            <person name="Parey E."/>
            <person name="Roest Crollius H."/>
            <person name="Montfort J."/>
            <person name="Robinson-Rechavi M."/>
            <person name="Bucao C."/>
            <person name="Bouchez O."/>
            <person name="Gislard M."/>
            <person name="Lluch J."/>
            <person name="Milhes M."/>
            <person name="Lampietro C."/>
            <person name="Lopez Roques C."/>
            <person name="Donnadieu C."/>
            <person name="Braasch I."/>
            <person name="Desvignes T."/>
            <person name="Postlethwait J."/>
            <person name="Bobe J."/>
            <person name="Guiguen Y."/>
            <person name="Dirks R."/>
        </authorList>
    </citation>
    <scope>NUCLEOTIDE SEQUENCE</scope>
    <source>
        <strain evidence="1">Tag_6206</strain>
        <tissue evidence="1">Liver</tissue>
    </source>
</reference>
<dbReference type="EMBL" id="JAFIRN010000010">
    <property type="protein sequence ID" value="KAG5841020.1"/>
    <property type="molecule type" value="Genomic_DNA"/>
</dbReference>
<name>A0A9D3RSB0_ANGAN</name>
<protein>
    <submittedName>
        <fullName evidence="1">Uncharacterized protein</fullName>
    </submittedName>
</protein>
<evidence type="ECO:0000313" key="2">
    <source>
        <dbReference type="Proteomes" id="UP001044222"/>
    </source>
</evidence>
<comment type="caution">
    <text evidence="1">The sequence shown here is derived from an EMBL/GenBank/DDBJ whole genome shotgun (WGS) entry which is preliminary data.</text>
</comment>
<dbReference type="Proteomes" id="UP001044222">
    <property type="component" value="Chromosome 10"/>
</dbReference>
<organism evidence="1 2">
    <name type="scientific">Anguilla anguilla</name>
    <name type="common">European freshwater eel</name>
    <name type="synonym">Muraena anguilla</name>
    <dbReference type="NCBI Taxonomy" id="7936"/>
    <lineage>
        <taxon>Eukaryota</taxon>
        <taxon>Metazoa</taxon>
        <taxon>Chordata</taxon>
        <taxon>Craniata</taxon>
        <taxon>Vertebrata</taxon>
        <taxon>Euteleostomi</taxon>
        <taxon>Actinopterygii</taxon>
        <taxon>Neopterygii</taxon>
        <taxon>Teleostei</taxon>
        <taxon>Anguilliformes</taxon>
        <taxon>Anguillidae</taxon>
        <taxon>Anguilla</taxon>
    </lineage>
</organism>
<keyword evidence="2" id="KW-1185">Reference proteome</keyword>
<sequence>MPRRAACQLTDVQPLVECPRTVLNPFRPPTGDGVAGTQEQLQQWTGTWGRNRGAEVWHGADVEHPGGHERTRGVLCCYGLR</sequence>
<dbReference type="AlphaFoldDB" id="A0A9D3RSB0"/>
<proteinExistence type="predicted"/>
<evidence type="ECO:0000313" key="1">
    <source>
        <dbReference type="EMBL" id="KAG5841020.1"/>
    </source>
</evidence>
<accession>A0A9D3RSB0</accession>
<gene>
    <name evidence="1" type="ORF">ANANG_G00195170</name>
</gene>